<protein>
    <recommendedName>
        <fullName evidence="3">RNase H type-1 domain-containing protein</fullName>
    </recommendedName>
</protein>
<evidence type="ECO:0008006" key="3">
    <source>
        <dbReference type="Google" id="ProtNLM"/>
    </source>
</evidence>
<accession>A0AAN9V4Y6</accession>
<dbReference type="Gene3D" id="3.30.420.10">
    <property type="entry name" value="Ribonuclease H-like superfamily/Ribonuclease H"/>
    <property type="match status" value="1"/>
</dbReference>
<dbReference type="AlphaFoldDB" id="A0AAN9V4Y6"/>
<dbReference type="InterPro" id="IPR036397">
    <property type="entry name" value="RNaseH_sf"/>
</dbReference>
<dbReference type="Proteomes" id="UP001320420">
    <property type="component" value="Unassembled WGS sequence"/>
</dbReference>
<sequence length="229" mass="25108">MAKLFEPTLLNPLYEKPSDMEVAKGVWVHPKLTYGTHTASSGGTGEPVENELVAAIAARVDNSGGAIGAAYFGPTNWDWNVLFHLPSQASKPENALLQAVIESLEHTHTLRNAPEWTNGFYDLPINGARGSQLQRLVIKSDSRSLAEAATAAGVAALKQRGWKTSYGEDLDEAARQKVEWVLHMVELLRVSEIDVRCWRVEPEENREASALAAGNAYPLHSLAQPSRWV</sequence>
<comment type="caution">
    <text evidence="1">The sequence shown here is derived from an EMBL/GenBank/DDBJ whole genome shotgun (WGS) entry which is preliminary data.</text>
</comment>
<organism evidence="1 2">
    <name type="scientific">Diatrype stigma</name>
    <dbReference type="NCBI Taxonomy" id="117547"/>
    <lineage>
        <taxon>Eukaryota</taxon>
        <taxon>Fungi</taxon>
        <taxon>Dikarya</taxon>
        <taxon>Ascomycota</taxon>
        <taxon>Pezizomycotina</taxon>
        <taxon>Sordariomycetes</taxon>
        <taxon>Xylariomycetidae</taxon>
        <taxon>Xylariales</taxon>
        <taxon>Diatrypaceae</taxon>
        <taxon>Diatrype</taxon>
    </lineage>
</organism>
<name>A0AAN9V4Y6_9PEZI</name>
<evidence type="ECO:0000313" key="1">
    <source>
        <dbReference type="EMBL" id="KAK7754589.1"/>
    </source>
</evidence>
<dbReference type="EMBL" id="JAKJXP020000019">
    <property type="protein sequence ID" value="KAK7754589.1"/>
    <property type="molecule type" value="Genomic_DNA"/>
</dbReference>
<dbReference type="GO" id="GO:0003676">
    <property type="term" value="F:nucleic acid binding"/>
    <property type="evidence" value="ECO:0007669"/>
    <property type="project" value="InterPro"/>
</dbReference>
<keyword evidence="2" id="KW-1185">Reference proteome</keyword>
<proteinExistence type="predicted"/>
<reference evidence="1 2" key="1">
    <citation type="submission" date="2024-02" db="EMBL/GenBank/DDBJ databases">
        <title>De novo assembly and annotation of 12 fungi associated with fruit tree decline syndrome in Ontario, Canada.</title>
        <authorList>
            <person name="Sulman M."/>
            <person name="Ellouze W."/>
            <person name="Ilyukhin E."/>
        </authorList>
    </citation>
    <scope>NUCLEOTIDE SEQUENCE [LARGE SCALE GENOMIC DNA]</scope>
    <source>
        <strain evidence="1 2">M11/M66-122</strain>
    </source>
</reference>
<evidence type="ECO:0000313" key="2">
    <source>
        <dbReference type="Proteomes" id="UP001320420"/>
    </source>
</evidence>
<gene>
    <name evidence="1" type="ORF">SLS62_003372</name>
</gene>